<dbReference type="InterPro" id="IPR050641">
    <property type="entry name" value="RIFMO-like"/>
</dbReference>
<keyword evidence="4" id="KW-0560">Oxidoreductase</keyword>
<accession>A0AAD5V0K2</accession>
<evidence type="ECO:0000313" key="6">
    <source>
        <dbReference type="EMBL" id="KAJ3481442.1"/>
    </source>
</evidence>
<dbReference type="AlphaFoldDB" id="A0AAD5V0K2"/>
<evidence type="ECO:0000256" key="3">
    <source>
        <dbReference type="ARBA" id="ARBA00022827"/>
    </source>
</evidence>
<protein>
    <recommendedName>
        <fullName evidence="5">FAD-binding domain-containing protein</fullName>
    </recommendedName>
</protein>
<dbReference type="SUPFAM" id="SSF51905">
    <property type="entry name" value="FAD/NAD(P)-binding domain"/>
    <property type="match status" value="1"/>
</dbReference>
<sequence length="571" mass="62918">MTHTQSSYILIVGSGPSGLIAALTLLKNGVPVRIIEKASAFHTSQRGAGITPRSLEVYNFLGITEIATLGEIRKPICNYELPGGRKPKIIMDMAPYREPTPDTPFMNPLLLGQHHSEEIFRSHIEKYGVHVELNTELVGFSQDENGVTTQVVRRSGGSEVHEIIRTPFMIGADGARGFTRKGLGLTFAGVSRPTERFIIGDLLLKGLDTKYWHSWGEFGTTFVSLRPTEFQDRFFIVTGGQGVDYKALLADRNALIRFVVDTTGRDDFEFGEFIGISEYSPNIRMVDRFSKGRIFVVGDAGHVHSPTGGQGMNSSIQDSVRIDHQPRLNPPPTPLQFNLGWKLALVYKGQAPVSLLDSYNDERAPVIRQMLEQTTELLNTAMDAKGNNPEALKASWERPKVLWQLGVNYRWSSIVVDEHRPYNPDHAQNALEAYGSQTDQTIHAGDRAPDAPGLTAHGVDTTLFKIFQPNRHTALLFYSSPADAKAVVDTLNTWFEGTLKVVIVLPKGSTAENSSWADIIVEDKLEHAYSAYGSAATNGYPVVLVRPDGVIGAIVSGVEGLRKYQKGIFSI</sequence>
<dbReference type="Gene3D" id="3.50.50.60">
    <property type="entry name" value="FAD/NAD(P)-binding domain"/>
    <property type="match status" value="2"/>
</dbReference>
<dbReference type="EMBL" id="JANAWD010000321">
    <property type="protein sequence ID" value="KAJ3481442.1"/>
    <property type="molecule type" value="Genomic_DNA"/>
</dbReference>
<dbReference type="PANTHER" id="PTHR43004:SF19">
    <property type="entry name" value="BINDING MONOOXYGENASE, PUTATIVE (JCVI)-RELATED"/>
    <property type="match status" value="1"/>
</dbReference>
<dbReference type="Pfam" id="PF01494">
    <property type="entry name" value="FAD_binding_3"/>
    <property type="match status" value="2"/>
</dbReference>
<dbReference type="InterPro" id="IPR036188">
    <property type="entry name" value="FAD/NAD-bd_sf"/>
</dbReference>
<evidence type="ECO:0000313" key="7">
    <source>
        <dbReference type="Proteomes" id="UP001212997"/>
    </source>
</evidence>
<name>A0AAD5V0K2_9APHY</name>
<dbReference type="Proteomes" id="UP001212997">
    <property type="component" value="Unassembled WGS sequence"/>
</dbReference>
<feature type="domain" description="FAD-binding" evidence="5">
    <location>
        <begin position="337"/>
        <end position="373"/>
    </location>
</feature>
<gene>
    <name evidence="6" type="ORF">NLI96_g7661</name>
</gene>
<dbReference type="PRINTS" id="PR00420">
    <property type="entry name" value="RNGMNOXGNASE"/>
</dbReference>
<dbReference type="PANTHER" id="PTHR43004">
    <property type="entry name" value="TRK SYSTEM POTASSIUM UPTAKE PROTEIN"/>
    <property type="match status" value="1"/>
</dbReference>
<organism evidence="6 7">
    <name type="scientific">Meripilus lineatus</name>
    <dbReference type="NCBI Taxonomy" id="2056292"/>
    <lineage>
        <taxon>Eukaryota</taxon>
        <taxon>Fungi</taxon>
        <taxon>Dikarya</taxon>
        <taxon>Basidiomycota</taxon>
        <taxon>Agaricomycotina</taxon>
        <taxon>Agaricomycetes</taxon>
        <taxon>Polyporales</taxon>
        <taxon>Meripilaceae</taxon>
        <taxon>Meripilus</taxon>
    </lineage>
</organism>
<evidence type="ECO:0000256" key="1">
    <source>
        <dbReference type="ARBA" id="ARBA00001974"/>
    </source>
</evidence>
<feature type="domain" description="FAD-binding" evidence="5">
    <location>
        <begin position="9"/>
        <end position="321"/>
    </location>
</feature>
<evidence type="ECO:0000259" key="5">
    <source>
        <dbReference type="Pfam" id="PF01494"/>
    </source>
</evidence>
<proteinExistence type="predicted"/>
<comment type="caution">
    <text evidence="6">The sequence shown here is derived from an EMBL/GenBank/DDBJ whole genome shotgun (WGS) entry which is preliminary data.</text>
</comment>
<dbReference type="Gene3D" id="3.40.30.120">
    <property type="match status" value="1"/>
</dbReference>
<dbReference type="InterPro" id="IPR002938">
    <property type="entry name" value="FAD-bd"/>
</dbReference>
<dbReference type="GO" id="GO:0016709">
    <property type="term" value="F:oxidoreductase activity, acting on paired donors, with incorporation or reduction of molecular oxygen, NAD(P)H as one donor, and incorporation of one atom of oxygen"/>
    <property type="evidence" value="ECO:0007669"/>
    <property type="project" value="UniProtKB-ARBA"/>
</dbReference>
<evidence type="ECO:0000256" key="2">
    <source>
        <dbReference type="ARBA" id="ARBA00022630"/>
    </source>
</evidence>
<reference evidence="6" key="1">
    <citation type="submission" date="2022-07" db="EMBL/GenBank/DDBJ databases">
        <title>Genome Sequence of Physisporinus lineatus.</title>
        <authorList>
            <person name="Buettner E."/>
        </authorList>
    </citation>
    <scope>NUCLEOTIDE SEQUENCE</scope>
    <source>
        <strain evidence="6">VT162</strain>
    </source>
</reference>
<evidence type="ECO:0000256" key="4">
    <source>
        <dbReference type="ARBA" id="ARBA00023002"/>
    </source>
</evidence>
<keyword evidence="2" id="KW-0285">Flavoprotein</keyword>
<keyword evidence="7" id="KW-1185">Reference proteome</keyword>
<comment type="cofactor">
    <cofactor evidence="1">
        <name>FAD</name>
        <dbReference type="ChEBI" id="CHEBI:57692"/>
    </cofactor>
</comment>
<dbReference type="GO" id="GO:0071949">
    <property type="term" value="F:FAD binding"/>
    <property type="evidence" value="ECO:0007669"/>
    <property type="project" value="InterPro"/>
</dbReference>
<keyword evidence="3" id="KW-0274">FAD</keyword>
<dbReference type="Gene3D" id="3.30.70.2450">
    <property type="match status" value="1"/>
</dbReference>